<evidence type="ECO:0000256" key="2">
    <source>
        <dbReference type="ARBA" id="ARBA00023295"/>
    </source>
</evidence>
<dbReference type="GO" id="GO:0016798">
    <property type="term" value="F:hydrolase activity, acting on glycosyl bonds"/>
    <property type="evidence" value="ECO:0007669"/>
    <property type="project" value="UniProtKB-KW"/>
</dbReference>
<accession>A0A6N3AL18</accession>
<dbReference type="Gene3D" id="3.90.400.10">
    <property type="entry name" value="Oligo-1,6-glucosidase, Domain 2"/>
    <property type="match status" value="1"/>
</dbReference>
<dbReference type="InterPro" id="IPR045857">
    <property type="entry name" value="O16G_dom_2"/>
</dbReference>
<keyword evidence="2" id="KW-0326">Glycosidase</keyword>
<dbReference type="SUPFAM" id="SSF51011">
    <property type="entry name" value="Glycosyl hydrolase domain"/>
    <property type="match status" value="1"/>
</dbReference>
<dbReference type="InterPro" id="IPR006047">
    <property type="entry name" value="GH13_cat_dom"/>
</dbReference>
<dbReference type="SUPFAM" id="SSF51445">
    <property type="entry name" value="(Trans)glycosidases"/>
    <property type="match status" value="1"/>
</dbReference>
<evidence type="ECO:0000256" key="1">
    <source>
        <dbReference type="ARBA" id="ARBA00022801"/>
    </source>
</evidence>
<organism evidence="4">
    <name type="scientific">Intestinibacter bartlettii</name>
    <dbReference type="NCBI Taxonomy" id="261299"/>
    <lineage>
        <taxon>Bacteria</taxon>
        <taxon>Bacillati</taxon>
        <taxon>Bacillota</taxon>
        <taxon>Clostridia</taxon>
        <taxon>Peptostreptococcales</taxon>
        <taxon>Peptostreptococcaceae</taxon>
        <taxon>Intestinibacter</taxon>
    </lineage>
</organism>
<dbReference type="EMBL" id="CACRUE010000022">
    <property type="protein sequence ID" value="VYT90180.1"/>
    <property type="molecule type" value="Genomic_DNA"/>
</dbReference>
<dbReference type="Gene3D" id="2.60.40.1180">
    <property type="entry name" value="Golgi alpha-mannosidase II"/>
    <property type="match status" value="1"/>
</dbReference>
<evidence type="ECO:0000259" key="3">
    <source>
        <dbReference type="SMART" id="SM00642"/>
    </source>
</evidence>
<dbReference type="RefSeq" id="WP_034725844.1">
    <property type="nucleotide sequence ID" value="NZ_CACRUE010000022.1"/>
</dbReference>
<gene>
    <name evidence="4" type="primary">apu</name>
    <name evidence="4" type="ORF">IBLFYP30_01275</name>
</gene>
<dbReference type="Pfam" id="PF00128">
    <property type="entry name" value="Alpha-amylase"/>
    <property type="match status" value="1"/>
</dbReference>
<feature type="domain" description="Glycosyl hydrolase family 13 catalytic" evidence="3">
    <location>
        <begin position="148"/>
        <end position="532"/>
    </location>
</feature>
<dbReference type="PANTHER" id="PTHR10357:SF210">
    <property type="entry name" value="MALTODEXTRIN GLUCOSIDASE"/>
    <property type="match status" value="1"/>
</dbReference>
<dbReference type="Gene3D" id="3.20.20.80">
    <property type="entry name" value="Glycosidases"/>
    <property type="match status" value="1"/>
</dbReference>
<dbReference type="GO" id="GO:0005975">
    <property type="term" value="P:carbohydrate metabolic process"/>
    <property type="evidence" value="ECO:0007669"/>
    <property type="project" value="InterPro"/>
</dbReference>
<dbReference type="SMART" id="SM00642">
    <property type="entry name" value="Aamy"/>
    <property type="match status" value="1"/>
</dbReference>
<reference evidence="4" key="1">
    <citation type="submission" date="2019-11" db="EMBL/GenBank/DDBJ databases">
        <authorList>
            <person name="Feng L."/>
        </authorList>
    </citation>
    <scope>NUCLEOTIDE SEQUENCE</scope>
    <source>
        <strain evidence="4">IbartlettiiLFYP30</strain>
    </source>
</reference>
<dbReference type="InterPro" id="IPR013780">
    <property type="entry name" value="Glyco_hydro_b"/>
</dbReference>
<dbReference type="AlphaFoldDB" id="A0A6N3AL18"/>
<keyword evidence="1" id="KW-0378">Hydrolase</keyword>
<name>A0A6N3AL18_9FIRM</name>
<proteinExistence type="predicted"/>
<protein>
    <submittedName>
        <fullName evidence="4">Amylopullulanase</fullName>
    </submittedName>
</protein>
<evidence type="ECO:0000313" key="4">
    <source>
        <dbReference type="EMBL" id="VYT90180.1"/>
    </source>
</evidence>
<dbReference type="PANTHER" id="PTHR10357">
    <property type="entry name" value="ALPHA-AMYLASE FAMILY MEMBER"/>
    <property type="match status" value="1"/>
</dbReference>
<dbReference type="CDD" id="cd11338">
    <property type="entry name" value="AmyAc_CMD"/>
    <property type="match status" value="1"/>
</dbReference>
<dbReference type="InterPro" id="IPR017853">
    <property type="entry name" value="GH"/>
</dbReference>
<sequence length="626" mass="72930">MANVINYNSWDTNFKTPFGALKTCESAIIKVESSKAFDVCSIKLIIEKEDENLNPVLVRELELQQSGENEEVREYSVEISPLEQPATYYYFLSVEVNLYGEQKTLFYGKQANNGMICEYNYDDLNKYQLTVYEDYKVPSWFKEGVLYHVFVDRFNNGNRSGKVDNPKKNSFLYGNWEDDPMYIKDQNGEILRWDFHGGNLKGIINKLGYLKKLGVTVIYLSPIFEAASNHKYDTGNYKNIDPMFGDEKIFKELIDKAAEKGMAVVLDGVFSHIGADSIYFNKFNNYDSIGAYQSEDSPYRTWFNFKEGPEEYQSWWGIKALPNTNELEPSFMDYIIYDKDSVINKWMNMGVKGWRLDVADELPTKFIQELKKEVKKNNEESIVIGEVWEDASNKISYGERRTYLLGDQLDSVLGYPFRDNLVDFLSGEKTSWQLNDFFMTIKENYPSEAFKSNLNLLSSHDIVRIKTALKSDKDLLKLAILTQMSFEGVPYIYYGDEAGLEGGKDPENRKTYPWKNEDMEIMDFYRHCSQFRNRNKVFALGDTYFIYTENDDVFGYIRYNEDDSELILINRSESKQNVKINLEADFIEEVTVTYSVINNGEKIIGIDNKFNIDIDSKSYRIFKLWK</sequence>